<reference evidence="6 7" key="1">
    <citation type="submission" date="2015-09" db="EMBL/GenBank/DDBJ databases">
        <title>Host preference determinants of Valsa canker pathogens revealed by comparative genomics.</title>
        <authorList>
            <person name="Yin Z."/>
            <person name="Huang L."/>
        </authorList>
    </citation>
    <scope>NUCLEOTIDE SEQUENCE [LARGE SCALE GENOMIC DNA]</scope>
    <source>
        <strain evidence="6 7">03-1</strain>
    </source>
</reference>
<evidence type="ECO:0000256" key="1">
    <source>
        <dbReference type="ARBA" id="ARBA00004141"/>
    </source>
</evidence>
<feature type="transmembrane region" description="Helical" evidence="4">
    <location>
        <begin position="55"/>
        <end position="77"/>
    </location>
</feature>
<feature type="transmembrane region" description="Helical" evidence="4">
    <location>
        <begin position="240"/>
        <end position="263"/>
    </location>
</feature>
<feature type="transmembrane region" description="Helical" evidence="4">
    <location>
        <begin position="275"/>
        <end position="294"/>
    </location>
</feature>
<organism evidence="6 7">
    <name type="scientific">Cytospora schulzeri</name>
    <dbReference type="NCBI Taxonomy" id="448051"/>
    <lineage>
        <taxon>Eukaryota</taxon>
        <taxon>Fungi</taxon>
        <taxon>Dikarya</taxon>
        <taxon>Ascomycota</taxon>
        <taxon>Pezizomycotina</taxon>
        <taxon>Sordariomycetes</taxon>
        <taxon>Sordariomycetidae</taxon>
        <taxon>Diaporthales</taxon>
        <taxon>Cytosporaceae</taxon>
        <taxon>Cytospora</taxon>
    </lineage>
</organism>
<dbReference type="EMBL" id="LKEA01000037">
    <property type="protein sequence ID" value="ROV95205.1"/>
    <property type="molecule type" value="Genomic_DNA"/>
</dbReference>
<accession>A0A423VVT1</accession>
<dbReference type="SUPFAM" id="SSF103473">
    <property type="entry name" value="MFS general substrate transporter"/>
    <property type="match status" value="1"/>
</dbReference>
<comment type="similarity">
    <text evidence="2">Belongs to the major facilitator superfamily. Monocarboxylate porter (TC 2.A.1.13) family.</text>
</comment>
<evidence type="ECO:0000256" key="2">
    <source>
        <dbReference type="ARBA" id="ARBA00006727"/>
    </source>
</evidence>
<name>A0A423VVT1_9PEZI</name>
<gene>
    <name evidence="6" type="ORF">VMCG_08563</name>
</gene>
<protein>
    <recommendedName>
        <fullName evidence="5">Major facilitator superfamily (MFS) profile domain-containing protein</fullName>
    </recommendedName>
</protein>
<dbReference type="Pfam" id="PF07690">
    <property type="entry name" value="MFS_1"/>
    <property type="match status" value="1"/>
</dbReference>
<evidence type="ECO:0000313" key="7">
    <source>
        <dbReference type="Proteomes" id="UP000283895"/>
    </source>
</evidence>
<comment type="caution">
    <text evidence="6">The sequence shown here is derived from an EMBL/GenBank/DDBJ whole genome shotgun (WGS) entry which is preliminary data.</text>
</comment>
<dbReference type="AlphaFoldDB" id="A0A423VVT1"/>
<keyword evidence="7" id="KW-1185">Reference proteome</keyword>
<feature type="transmembrane region" description="Helical" evidence="4">
    <location>
        <begin position="84"/>
        <end position="102"/>
    </location>
</feature>
<dbReference type="PANTHER" id="PTHR11360:SF250">
    <property type="entry name" value="MFS-TYPE TRANSPORTER AFUA_1G00970"/>
    <property type="match status" value="1"/>
</dbReference>
<sequence length="425" mass="44542">MAQQPARTSTSLRSFLPVVGAGLSFFSGVGLLNSFGVFEVYYKANLLQDKSESDISWIGSVSMFMLYIIAPLAGVLVDKLGPKLLMCGGTLGLLVAIFMTSLCTEYYQFFLAQAVLLGVSMSFVTWPAVAVVSRHLPQQRGLALGLAISGSSLGGLIWPIVLQQLLYHTRLGFGWTIRVVGFVMLPLLAAACLLVVEAPRAESGSAAAGRTVDSESGQKQEQQEMPKANKADYSIVKKPAFLLLGAGLAIGYLGLFAPFFYVSAYAVTEGVSSSLSFYLISIMNAASWFGRVLPGILADRWGHFNFLIFAMGASATVGFCWTAATNVAGLVVWSVAYGFTSGAVLSLQGACAAKIATRETQGTAIGLLTGSVSVTVLVGTPIAGQLIAHGGYLALSMFTGATLAAGSLIVGLARGQLGRKVLSVV</sequence>
<feature type="region of interest" description="Disordered" evidence="3">
    <location>
        <begin position="207"/>
        <end position="226"/>
    </location>
</feature>
<dbReference type="PROSITE" id="PS50850">
    <property type="entry name" value="MFS"/>
    <property type="match status" value="1"/>
</dbReference>
<dbReference type="InterPro" id="IPR050327">
    <property type="entry name" value="Proton-linked_MCT"/>
</dbReference>
<evidence type="ECO:0000256" key="4">
    <source>
        <dbReference type="SAM" id="Phobius"/>
    </source>
</evidence>
<proteinExistence type="inferred from homology"/>
<dbReference type="Gene3D" id="1.20.1250.20">
    <property type="entry name" value="MFS general substrate transporter like domains"/>
    <property type="match status" value="1"/>
</dbReference>
<comment type="subcellular location">
    <subcellularLocation>
        <location evidence="1">Membrane</location>
        <topology evidence="1">Multi-pass membrane protein</topology>
    </subcellularLocation>
</comment>
<feature type="transmembrane region" description="Helical" evidence="4">
    <location>
        <begin position="141"/>
        <end position="161"/>
    </location>
</feature>
<dbReference type="Proteomes" id="UP000283895">
    <property type="component" value="Unassembled WGS sequence"/>
</dbReference>
<feature type="transmembrane region" description="Helical" evidence="4">
    <location>
        <begin position="12"/>
        <end position="35"/>
    </location>
</feature>
<dbReference type="GO" id="GO:0022857">
    <property type="term" value="F:transmembrane transporter activity"/>
    <property type="evidence" value="ECO:0007669"/>
    <property type="project" value="InterPro"/>
</dbReference>
<feature type="transmembrane region" description="Helical" evidence="4">
    <location>
        <begin position="330"/>
        <end position="353"/>
    </location>
</feature>
<feature type="transmembrane region" description="Helical" evidence="4">
    <location>
        <begin position="108"/>
        <end position="129"/>
    </location>
</feature>
<dbReference type="CDD" id="cd17352">
    <property type="entry name" value="MFS_MCT_SLC16"/>
    <property type="match status" value="1"/>
</dbReference>
<evidence type="ECO:0000259" key="5">
    <source>
        <dbReference type="PROSITE" id="PS50850"/>
    </source>
</evidence>
<keyword evidence="4" id="KW-0472">Membrane</keyword>
<dbReference type="InterPro" id="IPR011701">
    <property type="entry name" value="MFS"/>
</dbReference>
<evidence type="ECO:0000256" key="3">
    <source>
        <dbReference type="SAM" id="MobiDB-lite"/>
    </source>
</evidence>
<feature type="transmembrane region" description="Helical" evidence="4">
    <location>
        <begin position="393"/>
        <end position="413"/>
    </location>
</feature>
<feature type="domain" description="Major facilitator superfamily (MFS) profile" evidence="5">
    <location>
        <begin position="6"/>
        <end position="418"/>
    </location>
</feature>
<dbReference type="OrthoDB" id="6499973at2759"/>
<feature type="transmembrane region" description="Helical" evidence="4">
    <location>
        <begin position="365"/>
        <end position="387"/>
    </location>
</feature>
<evidence type="ECO:0000313" key="6">
    <source>
        <dbReference type="EMBL" id="ROV95205.1"/>
    </source>
</evidence>
<feature type="transmembrane region" description="Helical" evidence="4">
    <location>
        <begin position="306"/>
        <end position="324"/>
    </location>
</feature>
<keyword evidence="4" id="KW-0812">Transmembrane</keyword>
<feature type="transmembrane region" description="Helical" evidence="4">
    <location>
        <begin position="173"/>
        <end position="196"/>
    </location>
</feature>
<dbReference type="PANTHER" id="PTHR11360">
    <property type="entry name" value="MONOCARBOXYLATE TRANSPORTER"/>
    <property type="match status" value="1"/>
</dbReference>
<keyword evidence="4" id="KW-1133">Transmembrane helix</keyword>
<dbReference type="InterPro" id="IPR036259">
    <property type="entry name" value="MFS_trans_sf"/>
</dbReference>
<dbReference type="InterPro" id="IPR020846">
    <property type="entry name" value="MFS_dom"/>
</dbReference>
<dbReference type="GO" id="GO:0016020">
    <property type="term" value="C:membrane"/>
    <property type="evidence" value="ECO:0007669"/>
    <property type="project" value="UniProtKB-SubCell"/>
</dbReference>
<feature type="compositionally biased region" description="Basic and acidic residues" evidence="3">
    <location>
        <begin position="212"/>
        <end position="226"/>
    </location>
</feature>